<feature type="transmembrane region" description="Helical" evidence="7">
    <location>
        <begin position="214"/>
        <end position="234"/>
    </location>
</feature>
<evidence type="ECO:0000256" key="6">
    <source>
        <dbReference type="ARBA" id="ARBA00023136"/>
    </source>
</evidence>
<evidence type="ECO:0000256" key="4">
    <source>
        <dbReference type="ARBA" id="ARBA00022692"/>
    </source>
</evidence>
<dbReference type="SUPFAM" id="SSF161098">
    <property type="entry name" value="MetI-like"/>
    <property type="match status" value="1"/>
</dbReference>
<feature type="transmembrane region" description="Helical" evidence="7">
    <location>
        <begin position="105"/>
        <end position="122"/>
    </location>
</feature>
<evidence type="ECO:0000259" key="8">
    <source>
        <dbReference type="PROSITE" id="PS50928"/>
    </source>
</evidence>
<dbReference type="Gene3D" id="1.10.3720.10">
    <property type="entry name" value="MetI-like"/>
    <property type="match status" value="1"/>
</dbReference>
<dbReference type="InterPro" id="IPR050809">
    <property type="entry name" value="UgpAE/MalFG_permease"/>
</dbReference>
<keyword evidence="4 7" id="KW-0812">Transmembrane</keyword>
<sequence length="293" mass="32999">MTSRRRRALMAWLFMLPLLLVNGVVIAGPGLSSFYYSFTSWSGVGEAKWVGLDNYRRLLTDDDFLGALLNNLWWTLFFLTVPMAMGLLGAYLLSRTRRFGILFRIAYFIPYIVATVVSSAIWQNILSPDYGIGAQLSKLGIHWLDDVNFLGDGRLALPSVAFVNNWQWWGFLLVVFLAAMQGVDPHLYEAARLDGASPWNEFWHVTLPAIRPTLVFLMLMTVIWSFLVFDYVYILTRGGPAGATEVLGTLLYTAAFGEHEAGYGAAVGIVMALISFLVVCTYLVIRRVRRWDT</sequence>
<keyword evidence="6 7" id="KW-0472">Membrane</keyword>
<dbReference type="CDD" id="cd06261">
    <property type="entry name" value="TM_PBP2"/>
    <property type="match status" value="1"/>
</dbReference>
<evidence type="ECO:0000256" key="1">
    <source>
        <dbReference type="ARBA" id="ARBA00004651"/>
    </source>
</evidence>
<comment type="caution">
    <text evidence="9">The sequence shown here is derived from an EMBL/GenBank/DDBJ whole genome shotgun (WGS) entry which is preliminary data.</text>
</comment>
<accession>A0ABV7Y4U5</accession>
<dbReference type="InterPro" id="IPR035906">
    <property type="entry name" value="MetI-like_sf"/>
</dbReference>
<comment type="subcellular location">
    <subcellularLocation>
        <location evidence="1 7">Cell membrane</location>
        <topology evidence="1 7">Multi-pass membrane protein</topology>
    </subcellularLocation>
</comment>
<keyword evidence="2 7" id="KW-0813">Transport</keyword>
<feature type="transmembrane region" description="Helical" evidence="7">
    <location>
        <begin position="72"/>
        <end position="93"/>
    </location>
</feature>
<dbReference type="PANTHER" id="PTHR43227">
    <property type="entry name" value="BLL4140 PROTEIN"/>
    <property type="match status" value="1"/>
</dbReference>
<evidence type="ECO:0000313" key="10">
    <source>
        <dbReference type="Proteomes" id="UP001595699"/>
    </source>
</evidence>
<keyword evidence="5 7" id="KW-1133">Transmembrane helix</keyword>
<reference evidence="10" key="1">
    <citation type="journal article" date="2019" name="Int. J. Syst. Evol. Microbiol.">
        <title>The Global Catalogue of Microorganisms (GCM) 10K type strain sequencing project: providing services to taxonomists for standard genome sequencing and annotation.</title>
        <authorList>
            <consortium name="The Broad Institute Genomics Platform"/>
            <consortium name="The Broad Institute Genome Sequencing Center for Infectious Disease"/>
            <person name="Wu L."/>
            <person name="Ma J."/>
        </authorList>
    </citation>
    <scope>NUCLEOTIDE SEQUENCE [LARGE SCALE GENOMIC DNA]</scope>
    <source>
        <strain evidence="10">CGMCC 4.7241</strain>
    </source>
</reference>
<dbReference type="EMBL" id="JBHRZH010000004">
    <property type="protein sequence ID" value="MFC3759847.1"/>
    <property type="molecule type" value="Genomic_DNA"/>
</dbReference>
<keyword evidence="3" id="KW-1003">Cell membrane</keyword>
<feature type="domain" description="ABC transmembrane type-1" evidence="8">
    <location>
        <begin position="68"/>
        <end position="282"/>
    </location>
</feature>
<dbReference type="InterPro" id="IPR000515">
    <property type="entry name" value="MetI-like"/>
</dbReference>
<dbReference type="PROSITE" id="PS50928">
    <property type="entry name" value="ABC_TM1"/>
    <property type="match status" value="1"/>
</dbReference>
<evidence type="ECO:0000256" key="3">
    <source>
        <dbReference type="ARBA" id="ARBA00022475"/>
    </source>
</evidence>
<dbReference type="Pfam" id="PF00528">
    <property type="entry name" value="BPD_transp_1"/>
    <property type="match status" value="1"/>
</dbReference>
<comment type="similarity">
    <text evidence="7">Belongs to the binding-protein-dependent transport system permease family.</text>
</comment>
<gene>
    <name evidence="9" type="ORF">ACFOUW_03290</name>
</gene>
<organism evidence="9 10">
    <name type="scientific">Tenggerimyces flavus</name>
    <dbReference type="NCBI Taxonomy" id="1708749"/>
    <lineage>
        <taxon>Bacteria</taxon>
        <taxon>Bacillati</taxon>
        <taxon>Actinomycetota</taxon>
        <taxon>Actinomycetes</taxon>
        <taxon>Propionibacteriales</taxon>
        <taxon>Nocardioidaceae</taxon>
        <taxon>Tenggerimyces</taxon>
    </lineage>
</organism>
<dbReference type="Proteomes" id="UP001595699">
    <property type="component" value="Unassembled WGS sequence"/>
</dbReference>
<protein>
    <submittedName>
        <fullName evidence="9">Carbohydrate ABC transporter permease</fullName>
    </submittedName>
</protein>
<evidence type="ECO:0000256" key="7">
    <source>
        <dbReference type="RuleBase" id="RU363032"/>
    </source>
</evidence>
<evidence type="ECO:0000256" key="5">
    <source>
        <dbReference type="ARBA" id="ARBA00022989"/>
    </source>
</evidence>
<dbReference type="PANTHER" id="PTHR43227:SF11">
    <property type="entry name" value="BLL4140 PROTEIN"/>
    <property type="match status" value="1"/>
</dbReference>
<evidence type="ECO:0000313" key="9">
    <source>
        <dbReference type="EMBL" id="MFC3759847.1"/>
    </source>
</evidence>
<keyword evidence="10" id="KW-1185">Reference proteome</keyword>
<name>A0ABV7Y4U5_9ACTN</name>
<evidence type="ECO:0000256" key="2">
    <source>
        <dbReference type="ARBA" id="ARBA00022448"/>
    </source>
</evidence>
<proteinExistence type="inferred from homology"/>
<feature type="transmembrane region" description="Helical" evidence="7">
    <location>
        <begin position="261"/>
        <end position="285"/>
    </location>
</feature>
<feature type="transmembrane region" description="Helical" evidence="7">
    <location>
        <begin position="166"/>
        <end position="183"/>
    </location>
</feature>
<dbReference type="RefSeq" id="WP_205120315.1">
    <property type="nucleotide sequence ID" value="NZ_JAFBCM010000001.1"/>
</dbReference>